<dbReference type="Proteomes" id="UP001143910">
    <property type="component" value="Unassembled WGS sequence"/>
</dbReference>
<comment type="caution">
    <text evidence="1">The sequence shown here is derived from an EMBL/GenBank/DDBJ whole genome shotgun (WGS) entry which is preliminary data.</text>
</comment>
<evidence type="ECO:0000313" key="1">
    <source>
        <dbReference type="EMBL" id="KAJ2984369.1"/>
    </source>
</evidence>
<name>A0ACC1P123_9HYPO</name>
<accession>A0ACC1P123</accession>
<sequence>MERHSRSPGVGSHLDDSSRIHKSESAADRLAALKARVAAATATSKAKGGLNVGLHPALEDLASWKPQSKEGSKSSAARGASYDAQRPNSTLAGKGSHVSFGTSASNPYYDESSAVQPSGNRKREPKQLIFNQKGKYILQANALRRQEALEAFKKRIAEQRRKAGIDEDLDTEKNFLVEEPPLIEWWDEGLVDGDSYDAISDQQKMRVLSQDSIVTEYIQHPVALEPPQDRLAPAPKPMYLTSKEQAKIRRQRRMAEGKEIQAKIRLGLVPAPPPKVKKGNLMRVLGDVAVKDPTAVEARVNREIAERHQKHVDTNDERKLSKDEKSEKLATNQLKDAEKGIHVLVFKIGSLANGQHRYKIGVNAEQLALTGTCIMHPKFNLLIVEGGSWAINKYKKLMLNRIDWTENAASRDRDGKGASRDWLLAEDAKGELKDMSLNRCTLVFEGEQKARGFRKWGSKVCETDTEARDALSRAKMESFWTLAKGIA</sequence>
<protein>
    <submittedName>
        <fullName evidence="1">Uncharacterized protein</fullName>
    </submittedName>
</protein>
<dbReference type="EMBL" id="JANJQO010000001">
    <property type="protein sequence ID" value="KAJ2984369.1"/>
    <property type="molecule type" value="Genomic_DNA"/>
</dbReference>
<proteinExistence type="predicted"/>
<keyword evidence="2" id="KW-1185">Reference proteome</keyword>
<organism evidence="1 2">
    <name type="scientific">Zarea fungicola</name>
    <dbReference type="NCBI Taxonomy" id="93591"/>
    <lineage>
        <taxon>Eukaryota</taxon>
        <taxon>Fungi</taxon>
        <taxon>Dikarya</taxon>
        <taxon>Ascomycota</taxon>
        <taxon>Pezizomycotina</taxon>
        <taxon>Sordariomycetes</taxon>
        <taxon>Hypocreomycetidae</taxon>
        <taxon>Hypocreales</taxon>
        <taxon>Cordycipitaceae</taxon>
        <taxon>Zarea</taxon>
    </lineage>
</organism>
<reference evidence="1" key="1">
    <citation type="submission" date="2022-08" db="EMBL/GenBank/DDBJ databases">
        <title>Genome Sequence of Lecanicillium fungicola.</title>
        <authorList>
            <person name="Buettner E."/>
        </authorList>
    </citation>
    <scope>NUCLEOTIDE SEQUENCE</scope>
    <source>
        <strain evidence="1">Babe33</strain>
    </source>
</reference>
<gene>
    <name evidence="1" type="ORF">NQ176_g36</name>
</gene>
<evidence type="ECO:0000313" key="2">
    <source>
        <dbReference type="Proteomes" id="UP001143910"/>
    </source>
</evidence>